<accession>A0ABN7C5P6</accession>
<proteinExistence type="predicted"/>
<reference evidence="2 3" key="1">
    <citation type="submission" date="2023-10" db="EMBL/GenBank/DDBJ databases">
        <title>Xenorhabdus taiwanensis sp. nov., a symbiotic bacterium associated with the entomopathogenic nematode Steinernema taiwanensis.</title>
        <authorList>
            <person name="Tseng C.T."/>
            <person name="Shu H.Y."/>
            <person name="Chen M.H."/>
            <person name="Fang Y.J."/>
            <person name="Wu T.L."/>
            <person name="Lin Y.C."/>
            <person name="Huang C.J."/>
        </authorList>
    </citation>
    <scope>NUCLEOTIDE SEQUENCE [LARGE SCALE GENOMIC DNA]</scope>
    <source>
        <strain evidence="2 3">TCT-1</strain>
    </source>
</reference>
<organism evidence="2 3">
    <name type="scientific">Xenorhabdus taiwanensis</name>
    <dbReference type="NCBI Taxonomy" id="3085177"/>
    <lineage>
        <taxon>Bacteria</taxon>
        <taxon>Pseudomonadati</taxon>
        <taxon>Pseudomonadota</taxon>
        <taxon>Gammaproteobacteria</taxon>
        <taxon>Enterobacterales</taxon>
        <taxon>Morganellaceae</taxon>
        <taxon>Xenorhabdus</taxon>
    </lineage>
</organism>
<dbReference type="Proteomes" id="UP001529514">
    <property type="component" value="Chromosome"/>
</dbReference>
<protein>
    <submittedName>
        <fullName evidence="2">Uncharacterized protein</fullName>
    </submittedName>
</protein>
<dbReference type="EMBL" id="AP028978">
    <property type="protein sequence ID" value="BET97659.1"/>
    <property type="molecule type" value="Genomic_DNA"/>
</dbReference>
<feature type="region of interest" description="Disordered" evidence="1">
    <location>
        <begin position="1"/>
        <end position="20"/>
    </location>
</feature>
<evidence type="ECO:0000313" key="3">
    <source>
        <dbReference type="Proteomes" id="UP001529514"/>
    </source>
</evidence>
<name>A0ABN7C5P6_9GAMM</name>
<feature type="compositionally biased region" description="Polar residues" evidence="1">
    <location>
        <begin position="54"/>
        <end position="65"/>
    </location>
</feature>
<evidence type="ECO:0000256" key="1">
    <source>
        <dbReference type="SAM" id="MobiDB-lite"/>
    </source>
</evidence>
<sequence>MLKHQHQHKRYQPIRLTLPDGTSGQIIADRRCAIFYDFPPEVKIEQVDNHQKAENGSSSLTRKPD</sequence>
<dbReference type="RefSeq" id="WP_374051305.1">
    <property type="nucleotide sequence ID" value="NZ_AP028978.1"/>
</dbReference>
<feature type="region of interest" description="Disordered" evidence="1">
    <location>
        <begin position="46"/>
        <end position="65"/>
    </location>
</feature>
<gene>
    <name evidence="2" type="ORF">TCT1_25800</name>
</gene>
<evidence type="ECO:0000313" key="2">
    <source>
        <dbReference type="EMBL" id="BET97659.1"/>
    </source>
</evidence>
<keyword evidence="3" id="KW-1185">Reference proteome</keyword>
<feature type="compositionally biased region" description="Basic residues" evidence="1">
    <location>
        <begin position="1"/>
        <end position="12"/>
    </location>
</feature>